<name>A0AB39CI66_9BURK</name>
<evidence type="ECO:0000313" key="1">
    <source>
        <dbReference type="EMBL" id="XDJ41575.1"/>
    </source>
</evidence>
<proteinExistence type="predicted"/>
<dbReference type="InterPro" id="IPR027910">
    <property type="entry name" value="YdiL_sf"/>
</dbReference>
<dbReference type="GO" id="GO:0003677">
    <property type="term" value="F:DNA binding"/>
    <property type="evidence" value="ECO:0007669"/>
    <property type="project" value="InterPro"/>
</dbReference>
<gene>
    <name evidence="1" type="ORF">ABRY99_11630</name>
</gene>
<dbReference type="EMBL" id="CP158252">
    <property type="protein sequence ID" value="XDJ41575.1"/>
    <property type="molecule type" value="Genomic_DNA"/>
</dbReference>
<organism evidence="1">
    <name type="scientific">Castellaniella ginsengisoli</name>
    <dbReference type="NCBI Taxonomy" id="546114"/>
    <lineage>
        <taxon>Bacteria</taxon>
        <taxon>Pseudomonadati</taxon>
        <taxon>Pseudomonadota</taxon>
        <taxon>Betaproteobacteria</taxon>
        <taxon>Burkholderiales</taxon>
        <taxon>Alcaligenaceae</taxon>
        <taxon>Castellaniella</taxon>
    </lineage>
</organism>
<protein>
    <submittedName>
        <fullName evidence="1">Helix-turn-helix domain-containing protein</fullName>
    </submittedName>
</protein>
<dbReference type="Gene3D" id="1.10.3100.10">
    <property type="entry name" value="Putative cytoplasmic protein"/>
    <property type="match status" value="1"/>
</dbReference>
<dbReference type="SUPFAM" id="SSF47413">
    <property type="entry name" value="lambda repressor-like DNA-binding domains"/>
    <property type="match status" value="1"/>
</dbReference>
<reference evidence="1" key="1">
    <citation type="submission" date="2024-05" db="EMBL/GenBank/DDBJ databases">
        <authorList>
            <person name="Luo Y.-C."/>
            <person name="Nicholds J."/>
            <person name="Mortimer T."/>
            <person name="Maboni G."/>
        </authorList>
    </citation>
    <scope>NUCLEOTIDE SEQUENCE</scope>
    <source>
        <strain evidence="1">153920</strain>
    </source>
</reference>
<accession>A0AB39CI66</accession>
<dbReference type="CDD" id="cd00093">
    <property type="entry name" value="HTH_XRE"/>
    <property type="match status" value="1"/>
</dbReference>
<dbReference type="AlphaFoldDB" id="A0AB39CI66"/>
<sequence length="90" mass="9799">MTQQHAAPNAGHHRPMNGATLKTIREALGLSVPWFADFCSVQERTVRHWESGRNTVPIKVGAAILTLEKASLELSDGIVNQIRTVGSPVK</sequence>
<dbReference type="Pfam" id="PF13560">
    <property type="entry name" value="HTH_31"/>
    <property type="match status" value="1"/>
</dbReference>
<dbReference type="InterPro" id="IPR010982">
    <property type="entry name" value="Lambda_DNA-bd_dom_sf"/>
</dbReference>
<dbReference type="InterPro" id="IPR001387">
    <property type="entry name" value="Cro/C1-type_HTH"/>
</dbReference>
<dbReference type="RefSeq" id="WP_368643271.1">
    <property type="nucleotide sequence ID" value="NZ_CP158252.1"/>
</dbReference>